<dbReference type="RefSeq" id="WP_378773862.1">
    <property type="nucleotide sequence ID" value="NZ_JBHTMX010000004.1"/>
</dbReference>
<keyword evidence="1" id="KW-0813">Transport</keyword>
<dbReference type="Gene3D" id="3.40.50.300">
    <property type="entry name" value="P-loop containing nucleotide triphosphate hydrolases"/>
    <property type="match status" value="1"/>
</dbReference>
<reference evidence="6" key="1">
    <citation type="journal article" date="2019" name="Int. J. Syst. Evol. Microbiol.">
        <title>The Global Catalogue of Microorganisms (GCM) 10K type strain sequencing project: providing services to taxonomists for standard genome sequencing and annotation.</title>
        <authorList>
            <consortium name="The Broad Institute Genomics Platform"/>
            <consortium name="The Broad Institute Genome Sequencing Center for Infectious Disease"/>
            <person name="Wu L."/>
            <person name="Ma J."/>
        </authorList>
    </citation>
    <scope>NUCLEOTIDE SEQUENCE [LARGE SCALE GENOMIC DNA]</scope>
    <source>
        <strain evidence="6">CCUG 61696</strain>
    </source>
</reference>
<dbReference type="PANTHER" id="PTHR45772:SF7">
    <property type="entry name" value="AMINO ACID ABC TRANSPORTER ATP-BINDING PROTEIN"/>
    <property type="match status" value="1"/>
</dbReference>
<dbReference type="PANTHER" id="PTHR45772">
    <property type="entry name" value="CONSERVED COMPONENT OF ABC TRANSPORTER FOR NATURAL AMINO ACIDS-RELATED"/>
    <property type="match status" value="1"/>
</dbReference>
<dbReference type="SUPFAM" id="SSF52540">
    <property type="entry name" value="P-loop containing nucleoside triphosphate hydrolases"/>
    <property type="match status" value="1"/>
</dbReference>
<dbReference type="Proteomes" id="UP001597171">
    <property type="component" value="Unassembled WGS sequence"/>
</dbReference>
<evidence type="ECO:0000256" key="3">
    <source>
        <dbReference type="ARBA" id="ARBA00022840"/>
    </source>
</evidence>
<dbReference type="PROSITE" id="PS50893">
    <property type="entry name" value="ABC_TRANSPORTER_2"/>
    <property type="match status" value="1"/>
</dbReference>
<evidence type="ECO:0000256" key="1">
    <source>
        <dbReference type="ARBA" id="ARBA00022448"/>
    </source>
</evidence>
<proteinExistence type="predicted"/>
<comment type="caution">
    <text evidence="5">The sequence shown here is derived from an EMBL/GenBank/DDBJ whole genome shotgun (WGS) entry which is preliminary data.</text>
</comment>
<protein>
    <submittedName>
        <fullName evidence="5">ABC transporter ATP-binding protein</fullName>
    </submittedName>
</protein>
<evidence type="ECO:0000259" key="4">
    <source>
        <dbReference type="PROSITE" id="PS50893"/>
    </source>
</evidence>
<name>A0ABW3Z385_9HYPH</name>
<feature type="domain" description="ABC transporter" evidence="4">
    <location>
        <begin position="5"/>
        <end position="237"/>
    </location>
</feature>
<keyword evidence="2" id="KW-0547">Nucleotide-binding</keyword>
<dbReference type="InterPro" id="IPR003439">
    <property type="entry name" value="ABC_transporter-like_ATP-bd"/>
</dbReference>
<evidence type="ECO:0000313" key="6">
    <source>
        <dbReference type="Proteomes" id="UP001597171"/>
    </source>
</evidence>
<gene>
    <name evidence="5" type="ORF">ACFQ4O_01550</name>
</gene>
<sequence>MSALLVVSDLSKAFGGLTANDGISFEVERGEILGVIGPNGAGKSTLFDLLTGFQRPDRGSVLLEGRELRGLRPDVISRAGVARTFQKLKPFADMTVTENVIVGAISRTASLAEARDAALDALHQVDLLEKRHSFARELSTGQRKRLELARGLATRPKLLLMDEVTGGVDQRTIPGLVDLVLSLKERGVTVVTIEHNMQVLMRLADRVLALRSGRRIAFGAPDSVRATPAVIDAYLGTATDAA</sequence>
<keyword evidence="3 5" id="KW-0067">ATP-binding</keyword>
<dbReference type="InterPro" id="IPR003593">
    <property type="entry name" value="AAA+_ATPase"/>
</dbReference>
<accession>A0ABW3Z385</accession>
<evidence type="ECO:0000313" key="5">
    <source>
        <dbReference type="EMBL" id="MFD1330679.1"/>
    </source>
</evidence>
<dbReference type="InterPro" id="IPR027417">
    <property type="entry name" value="P-loop_NTPase"/>
</dbReference>
<dbReference type="Pfam" id="PF12399">
    <property type="entry name" value="BCA_ABC_TP_C"/>
    <property type="match status" value="1"/>
</dbReference>
<dbReference type="InterPro" id="IPR051120">
    <property type="entry name" value="ABC_AA/LPS_Transport"/>
</dbReference>
<dbReference type="CDD" id="cd03219">
    <property type="entry name" value="ABC_Mj1267_LivG_branched"/>
    <property type="match status" value="1"/>
</dbReference>
<dbReference type="SMART" id="SM00382">
    <property type="entry name" value="AAA"/>
    <property type="match status" value="1"/>
</dbReference>
<dbReference type="Pfam" id="PF00005">
    <property type="entry name" value="ABC_tran"/>
    <property type="match status" value="1"/>
</dbReference>
<dbReference type="EMBL" id="JBHTMX010000004">
    <property type="protein sequence ID" value="MFD1330679.1"/>
    <property type="molecule type" value="Genomic_DNA"/>
</dbReference>
<dbReference type="InterPro" id="IPR032823">
    <property type="entry name" value="BCA_ABC_TP_C"/>
</dbReference>
<evidence type="ECO:0000256" key="2">
    <source>
        <dbReference type="ARBA" id="ARBA00022741"/>
    </source>
</evidence>
<dbReference type="GO" id="GO:0005524">
    <property type="term" value="F:ATP binding"/>
    <property type="evidence" value="ECO:0007669"/>
    <property type="project" value="UniProtKB-KW"/>
</dbReference>
<organism evidence="5 6">
    <name type="scientific">Methylopila musalis</name>
    <dbReference type="NCBI Taxonomy" id="1134781"/>
    <lineage>
        <taxon>Bacteria</taxon>
        <taxon>Pseudomonadati</taxon>
        <taxon>Pseudomonadota</taxon>
        <taxon>Alphaproteobacteria</taxon>
        <taxon>Hyphomicrobiales</taxon>
        <taxon>Methylopilaceae</taxon>
        <taxon>Methylopila</taxon>
    </lineage>
</organism>
<keyword evidence="6" id="KW-1185">Reference proteome</keyword>